<dbReference type="Proteomes" id="UP001153642">
    <property type="component" value="Unassembled WGS sequence"/>
</dbReference>
<sequence length="289" mass="32149">MSRQDRSKKGKSHGRQGGGSKKFSGRQGGGVKKQSQARGNAPVKNIHSNKKSQLAPNEVRLNKYIANSGICSRRDADIYIASGNVTVNGEVIIEMGYKVKLTDEVKFDGRAIKPEKKEYVLLNKPKGFIASNDRNLKKNASELIVHASKSRLSPVVKFDRTTTGLLLYTNDDELAQKLSSIHNVRKIYHVVLDKNFKNDDLVQVRQGLVIDGATIKVEDISPIEGGNKNEVGIKIYSGINNIVKKIFANLGYEIVKMDCVSYAGLTKKDISRGNWRHLTKQEIINLQML</sequence>
<dbReference type="InterPro" id="IPR006145">
    <property type="entry name" value="PsdUridine_synth_RsuA/RluA"/>
</dbReference>
<dbReference type="SMART" id="SM00363">
    <property type="entry name" value="S4"/>
    <property type="match status" value="1"/>
</dbReference>
<evidence type="ECO:0000256" key="1">
    <source>
        <dbReference type="ARBA" id="ARBA00023235"/>
    </source>
</evidence>
<dbReference type="InterPro" id="IPR036986">
    <property type="entry name" value="S4_RNA-bd_sf"/>
</dbReference>
<keyword evidence="2" id="KW-0694">RNA-binding</keyword>
<evidence type="ECO:0000313" key="6">
    <source>
        <dbReference type="Proteomes" id="UP001153642"/>
    </source>
</evidence>
<dbReference type="EMBL" id="JAPMUA010000007">
    <property type="protein sequence ID" value="MDG3587551.1"/>
    <property type="molecule type" value="Genomic_DNA"/>
</dbReference>
<proteinExistence type="predicted"/>
<dbReference type="PANTHER" id="PTHR47683">
    <property type="entry name" value="PSEUDOURIDINE SYNTHASE FAMILY PROTEIN-RELATED"/>
    <property type="match status" value="1"/>
</dbReference>
<evidence type="ECO:0000313" key="5">
    <source>
        <dbReference type="EMBL" id="MDG3587551.1"/>
    </source>
</evidence>
<dbReference type="InterPro" id="IPR042092">
    <property type="entry name" value="PsdUridine_s_RsuA/RluB/E/F_cat"/>
</dbReference>
<dbReference type="Gene3D" id="3.10.290.10">
    <property type="entry name" value="RNA-binding S4 domain"/>
    <property type="match status" value="1"/>
</dbReference>
<feature type="region of interest" description="Disordered" evidence="3">
    <location>
        <begin position="1"/>
        <end position="54"/>
    </location>
</feature>
<protein>
    <submittedName>
        <fullName evidence="5">Pseudouridine synthase</fullName>
    </submittedName>
</protein>
<dbReference type="InterPro" id="IPR002942">
    <property type="entry name" value="S4_RNA-bd"/>
</dbReference>
<dbReference type="InterPro" id="IPR020094">
    <property type="entry name" value="TruA/RsuA/RluB/E/F_N"/>
</dbReference>
<dbReference type="InterPro" id="IPR050343">
    <property type="entry name" value="RsuA_PseudoU_synthase"/>
</dbReference>
<feature type="domain" description="RNA-binding S4" evidence="4">
    <location>
        <begin position="59"/>
        <end position="116"/>
    </location>
</feature>
<dbReference type="Gene3D" id="3.30.70.1560">
    <property type="entry name" value="Alpha-L RNA-binding motif"/>
    <property type="match status" value="1"/>
</dbReference>
<evidence type="ECO:0000259" key="4">
    <source>
        <dbReference type="SMART" id="SM00363"/>
    </source>
</evidence>
<accession>A0ABT6FWA4</accession>
<dbReference type="InterPro" id="IPR020103">
    <property type="entry name" value="PsdUridine_synth_cat_dom_sf"/>
</dbReference>
<dbReference type="Pfam" id="PF00849">
    <property type="entry name" value="PseudoU_synth_2"/>
    <property type="match status" value="1"/>
</dbReference>
<feature type="compositionally biased region" description="Gly residues" evidence="3">
    <location>
        <begin position="15"/>
        <end position="31"/>
    </location>
</feature>
<dbReference type="Gene3D" id="3.30.70.580">
    <property type="entry name" value="Pseudouridine synthase I, catalytic domain, N-terminal subdomain"/>
    <property type="match status" value="1"/>
</dbReference>
<gene>
    <name evidence="5" type="ORF">OSR52_16960</name>
</gene>
<reference evidence="5" key="1">
    <citation type="submission" date="2022-11" db="EMBL/GenBank/DDBJ databases">
        <title>High-quality draft genome sequence of Galbibacter sp. strain CMA-7.</title>
        <authorList>
            <person name="Wei L."/>
            <person name="Dong C."/>
            <person name="Shao Z."/>
        </authorList>
    </citation>
    <scope>NUCLEOTIDE SEQUENCE</scope>
    <source>
        <strain evidence="5">CMA-7</strain>
    </source>
</reference>
<dbReference type="PROSITE" id="PS50889">
    <property type="entry name" value="S4"/>
    <property type="match status" value="1"/>
</dbReference>
<evidence type="ECO:0000256" key="3">
    <source>
        <dbReference type="SAM" id="MobiDB-lite"/>
    </source>
</evidence>
<keyword evidence="1" id="KW-0413">Isomerase</keyword>
<comment type="caution">
    <text evidence="5">The sequence shown here is derived from an EMBL/GenBank/DDBJ whole genome shotgun (WGS) entry which is preliminary data.</text>
</comment>
<dbReference type="SUPFAM" id="SSF55120">
    <property type="entry name" value="Pseudouridine synthase"/>
    <property type="match status" value="1"/>
</dbReference>
<dbReference type="PANTHER" id="PTHR47683:SF2">
    <property type="entry name" value="RNA-BINDING S4 DOMAIN-CONTAINING PROTEIN"/>
    <property type="match status" value="1"/>
</dbReference>
<dbReference type="Pfam" id="PF01479">
    <property type="entry name" value="S4"/>
    <property type="match status" value="1"/>
</dbReference>
<name>A0ABT6FWA4_9FLAO</name>
<organism evidence="5 6">
    <name type="scientific">Galbibacter pacificus</name>
    <dbReference type="NCBI Taxonomy" id="2996052"/>
    <lineage>
        <taxon>Bacteria</taxon>
        <taxon>Pseudomonadati</taxon>
        <taxon>Bacteroidota</taxon>
        <taxon>Flavobacteriia</taxon>
        <taxon>Flavobacteriales</taxon>
        <taxon>Flavobacteriaceae</taxon>
        <taxon>Galbibacter</taxon>
    </lineage>
</organism>
<evidence type="ECO:0000256" key="2">
    <source>
        <dbReference type="PROSITE-ProRule" id="PRU00182"/>
    </source>
</evidence>
<dbReference type="SUPFAM" id="SSF55174">
    <property type="entry name" value="Alpha-L RNA-binding motif"/>
    <property type="match status" value="1"/>
</dbReference>
<keyword evidence="6" id="KW-1185">Reference proteome</keyword>
<dbReference type="CDD" id="cd00165">
    <property type="entry name" value="S4"/>
    <property type="match status" value="1"/>
</dbReference>
<dbReference type="RefSeq" id="WP_277901217.1">
    <property type="nucleotide sequence ID" value="NZ_JAPMUA010000007.1"/>
</dbReference>